<evidence type="ECO:0000313" key="4">
    <source>
        <dbReference type="Proteomes" id="UP001485043"/>
    </source>
</evidence>
<dbReference type="InterPro" id="IPR000182">
    <property type="entry name" value="GNAT_dom"/>
</dbReference>
<name>A0AAW1T231_9CHLO</name>
<reference evidence="3 4" key="1">
    <citation type="journal article" date="2024" name="Nat. Commun.">
        <title>Phylogenomics reveals the evolutionary origins of lichenization in chlorophyte algae.</title>
        <authorList>
            <person name="Puginier C."/>
            <person name="Libourel C."/>
            <person name="Otte J."/>
            <person name="Skaloud P."/>
            <person name="Haon M."/>
            <person name="Grisel S."/>
            <person name="Petersen M."/>
            <person name="Berrin J.G."/>
            <person name="Delaux P.M."/>
            <person name="Dal Grande F."/>
            <person name="Keller J."/>
        </authorList>
    </citation>
    <scope>NUCLEOTIDE SEQUENCE [LARGE SCALE GENOMIC DNA]</scope>
    <source>
        <strain evidence="3 4">SAG 2523</strain>
    </source>
</reference>
<feature type="compositionally biased region" description="Pro residues" evidence="1">
    <location>
        <begin position="141"/>
        <end position="154"/>
    </location>
</feature>
<dbReference type="PANTHER" id="PTHR42791">
    <property type="entry name" value="GNAT FAMILY ACETYLTRANSFERASE"/>
    <property type="match status" value="1"/>
</dbReference>
<dbReference type="PROSITE" id="PS51186">
    <property type="entry name" value="GNAT"/>
    <property type="match status" value="1"/>
</dbReference>
<proteinExistence type="predicted"/>
<protein>
    <recommendedName>
        <fullName evidence="2">N-acetyltransferase domain-containing protein</fullName>
    </recommendedName>
</protein>
<feature type="region of interest" description="Disordered" evidence="1">
    <location>
        <begin position="120"/>
        <end position="177"/>
    </location>
</feature>
<dbReference type="SMART" id="SM01408">
    <property type="entry name" value="ING"/>
    <property type="match status" value="1"/>
</dbReference>
<dbReference type="Pfam" id="PF12998">
    <property type="entry name" value="ING"/>
    <property type="match status" value="1"/>
</dbReference>
<dbReference type="PANTHER" id="PTHR42791:SF1">
    <property type="entry name" value="N-ACETYLTRANSFERASE DOMAIN-CONTAINING PROTEIN"/>
    <property type="match status" value="1"/>
</dbReference>
<evidence type="ECO:0000313" key="3">
    <source>
        <dbReference type="EMBL" id="KAK9862794.1"/>
    </source>
</evidence>
<dbReference type="InterPro" id="IPR016181">
    <property type="entry name" value="Acyl_CoA_acyltransferase"/>
</dbReference>
<dbReference type="CDD" id="cd04301">
    <property type="entry name" value="NAT_SF"/>
    <property type="match status" value="1"/>
</dbReference>
<dbReference type="InterPro" id="IPR024610">
    <property type="entry name" value="ING_N_histone-binding"/>
</dbReference>
<dbReference type="SUPFAM" id="SSF55729">
    <property type="entry name" value="Acyl-CoA N-acyltransferases (Nat)"/>
    <property type="match status" value="1"/>
</dbReference>
<feature type="region of interest" description="Disordered" evidence="1">
    <location>
        <begin position="33"/>
        <end position="55"/>
    </location>
</feature>
<evidence type="ECO:0000259" key="2">
    <source>
        <dbReference type="PROSITE" id="PS51186"/>
    </source>
</evidence>
<dbReference type="Gene3D" id="6.10.140.1740">
    <property type="match status" value="1"/>
</dbReference>
<dbReference type="EMBL" id="JALJOV010000555">
    <property type="protein sequence ID" value="KAK9862794.1"/>
    <property type="molecule type" value="Genomic_DNA"/>
</dbReference>
<dbReference type="GO" id="GO:0016747">
    <property type="term" value="F:acyltransferase activity, transferring groups other than amino-acyl groups"/>
    <property type="evidence" value="ECO:0007669"/>
    <property type="project" value="InterPro"/>
</dbReference>
<keyword evidence="4" id="KW-1185">Reference proteome</keyword>
<evidence type="ECO:0000256" key="1">
    <source>
        <dbReference type="SAM" id="MobiDB-lite"/>
    </source>
</evidence>
<feature type="domain" description="N-acetyltransferase" evidence="2">
    <location>
        <begin position="214"/>
        <end position="404"/>
    </location>
</feature>
<dbReference type="Gene3D" id="3.40.630.30">
    <property type="match status" value="1"/>
</dbReference>
<accession>A0AAW1T231</accession>
<dbReference type="Proteomes" id="UP001485043">
    <property type="component" value="Unassembled WGS sequence"/>
</dbReference>
<dbReference type="AlphaFoldDB" id="A0AAW1T231"/>
<sequence length="410" mass="45353">MAGWRFLPCSSVPITSSHCFQLLLPVLTRDARADGEPPAKRARSNTSAIPPAISSNTQSKLDTIMQLCEEKVNVAQQIYDLVDQRILRLDRNLRSFDTELIQERRHLELPDDPTAAAAALEAAEPKHKQRKPRKSGSSQLPAPPWAPGPGPPALEPDSGIPAAVDLGEPVPHNTATPVAFPPRHKVLSQICEAGMSVRSFSVDQDPEAAQSALSTLEQAFRTDPVHVYFTHPAIWANRAFTHSIHGMHIQSHKSEERLVSTPGQQAVAVWSIFPTDHQVTTWEILRHGGLFSMLYAVPVLKWAAIIGLGQELDARKKVFAKEHGPFLYMFAIACLPAEQGKGLGSSLMKSVTSRADELGLWAYLEATTEDSKRLYERHGFQTLLIYKLRENAPFTIWIMARPLSINLPAQ</sequence>
<dbReference type="Pfam" id="PF00583">
    <property type="entry name" value="Acetyltransf_1"/>
    <property type="match status" value="1"/>
</dbReference>
<dbReference type="InterPro" id="IPR052523">
    <property type="entry name" value="Trichothecene_AcTrans"/>
</dbReference>
<organism evidence="3 4">
    <name type="scientific">Apatococcus fuscideae</name>
    <dbReference type="NCBI Taxonomy" id="2026836"/>
    <lineage>
        <taxon>Eukaryota</taxon>
        <taxon>Viridiplantae</taxon>
        <taxon>Chlorophyta</taxon>
        <taxon>core chlorophytes</taxon>
        <taxon>Trebouxiophyceae</taxon>
        <taxon>Chlorellales</taxon>
        <taxon>Chlorellaceae</taxon>
        <taxon>Apatococcus</taxon>
    </lineage>
</organism>
<feature type="compositionally biased region" description="Polar residues" evidence="1">
    <location>
        <begin position="44"/>
        <end position="55"/>
    </location>
</feature>
<comment type="caution">
    <text evidence="3">The sequence shown here is derived from an EMBL/GenBank/DDBJ whole genome shotgun (WGS) entry which is preliminary data.</text>
</comment>
<gene>
    <name evidence="3" type="ORF">WJX84_001440</name>
</gene>